<feature type="region of interest" description="Disordered" evidence="1">
    <location>
        <begin position="105"/>
        <end position="124"/>
    </location>
</feature>
<dbReference type="EMBL" id="ML976781">
    <property type="protein sequence ID" value="KAF1964583.1"/>
    <property type="molecule type" value="Genomic_DNA"/>
</dbReference>
<reference evidence="2" key="1">
    <citation type="journal article" date="2020" name="Stud. Mycol.">
        <title>101 Dothideomycetes genomes: a test case for predicting lifestyles and emergence of pathogens.</title>
        <authorList>
            <person name="Haridas S."/>
            <person name="Albert R."/>
            <person name="Binder M."/>
            <person name="Bloem J."/>
            <person name="Labutti K."/>
            <person name="Salamov A."/>
            <person name="Andreopoulos B."/>
            <person name="Baker S."/>
            <person name="Barry K."/>
            <person name="Bills G."/>
            <person name="Bluhm B."/>
            <person name="Cannon C."/>
            <person name="Castanera R."/>
            <person name="Culley D."/>
            <person name="Daum C."/>
            <person name="Ezra D."/>
            <person name="Gonzalez J."/>
            <person name="Henrissat B."/>
            <person name="Kuo A."/>
            <person name="Liang C."/>
            <person name="Lipzen A."/>
            <person name="Lutzoni F."/>
            <person name="Magnuson J."/>
            <person name="Mondo S."/>
            <person name="Nolan M."/>
            <person name="Ohm R."/>
            <person name="Pangilinan J."/>
            <person name="Park H.-J."/>
            <person name="Ramirez L."/>
            <person name="Alfaro M."/>
            <person name="Sun H."/>
            <person name="Tritt A."/>
            <person name="Yoshinaga Y."/>
            <person name="Zwiers L.-H."/>
            <person name="Turgeon B."/>
            <person name="Goodwin S."/>
            <person name="Spatafora J."/>
            <person name="Crous P."/>
            <person name="Grigoriev I."/>
        </authorList>
    </citation>
    <scope>NUCLEOTIDE SEQUENCE</scope>
    <source>
        <strain evidence="2">CBS 107.79</strain>
    </source>
</reference>
<gene>
    <name evidence="2" type="ORF">BU23DRAFT_630829</name>
</gene>
<protein>
    <submittedName>
        <fullName evidence="2">Uncharacterized protein</fullName>
    </submittedName>
</protein>
<dbReference type="Proteomes" id="UP000800036">
    <property type="component" value="Unassembled WGS sequence"/>
</dbReference>
<organism evidence="2 3">
    <name type="scientific">Bimuria novae-zelandiae CBS 107.79</name>
    <dbReference type="NCBI Taxonomy" id="1447943"/>
    <lineage>
        <taxon>Eukaryota</taxon>
        <taxon>Fungi</taxon>
        <taxon>Dikarya</taxon>
        <taxon>Ascomycota</taxon>
        <taxon>Pezizomycotina</taxon>
        <taxon>Dothideomycetes</taxon>
        <taxon>Pleosporomycetidae</taxon>
        <taxon>Pleosporales</taxon>
        <taxon>Massarineae</taxon>
        <taxon>Didymosphaeriaceae</taxon>
        <taxon>Bimuria</taxon>
    </lineage>
</organism>
<dbReference type="AlphaFoldDB" id="A0A6A5UHA6"/>
<keyword evidence="3" id="KW-1185">Reference proteome</keyword>
<evidence type="ECO:0000256" key="1">
    <source>
        <dbReference type="SAM" id="MobiDB-lite"/>
    </source>
</evidence>
<evidence type="ECO:0000313" key="2">
    <source>
        <dbReference type="EMBL" id="KAF1964583.1"/>
    </source>
</evidence>
<evidence type="ECO:0000313" key="3">
    <source>
        <dbReference type="Proteomes" id="UP000800036"/>
    </source>
</evidence>
<accession>A0A6A5UHA6</accession>
<name>A0A6A5UHA6_9PLEO</name>
<dbReference type="PROSITE" id="PS51257">
    <property type="entry name" value="PROKAR_LIPOPROTEIN"/>
    <property type="match status" value="1"/>
</dbReference>
<sequence>MKRDRGAQVVIHNGMVWMLACPPPVGYRTLAAWNKAPFNEPVRFELHARCCKLIPMASFGWTAMCRLLDINSKVKRLWASSRLALCALLHPYHLVDMDCAVASEAGGSSPRKAHERPADALPPAIPSWPAASQLGAAGTNWSRSVAGGHAEVQPASKHRAPKLAAEPHCTRASAIQNHLFATSHHRKDPSRSTTPPQPHCWYRSQRIRVRFSQQLSRLPLDNSSLHCAIVSERSCGNMLSLISNGPQITL</sequence>
<proteinExistence type="predicted"/>